<dbReference type="Pfam" id="PF00106">
    <property type="entry name" value="adh_short"/>
    <property type="match status" value="1"/>
</dbReference>
<keyword evidence="5" id="KW-1185">Reference proteome</keyword>
<gene>
    <name evidence="4" type="ORF">SNE40_017677</name>
</gene>
<accession>A0AAN8JAV1</accession>
<dbReference type="PROSITE" id="PS00061">
    <property type="entry name" value="ADH_SHORT"/>
    <property type="match status" value="1"/>
</dbReference>
<dbReference type="CDD" id="cd05323">
    <property type="entry name" value="ADH_SDR_c_like"/>
    <property type="match status" value="1"/>
</dbReference>
<evidence type="ECO:0000256" key="2">
    <source>
        <dbReference type="ARBA" id="ARBA00023002"/>
    </source>
</evidence>
<evidence type="ECO:0000256" key="3">
    <source>
        <dbReference type="RuleBase" id="RU000363"/>
    </source>
</evidence>
<dbReference type="InterPro" id="IPR036291">
    <property type="entry name" value="NAD(P)-bd_dom_sf"/>
</dbReference>
<dbReference type="GO" id="GO:0005737">
    <property type="term" value="C:cytoplasm"/>
    <property type="evidence" value="ECO:0007669"/>
    <property type="project" value="TreeGrafter"/>
</dbReference>
<dbReference type="Gene3D" id="3.40.50.720">
    <property type="entry name" value="NAD(P)-binding Rossmann-like Domain"/>
    <property type="match status" value="1"/>
</dbReference>
<dbReference type="SUPFAM" id="SSF51735">
    <property type="entry name" value="NAD(P)-binding Rossmann-fold domains"/>
    <property type="match status" value="1"/>
</dbReference>
<name>A0AAN8JAV1_PATCE</name>
<dbReference type="PANTHER" id="PTHR44229:SF5">
    <property type="entry name" value="15-HYDROXYPROSTAGLANDIN DEHYDROGENASE [NAD(+)]"/>
    <property type="match status" value="1"/>
</dbReference>
<dbReference type="Proteomes" id="UP001347796">
    <property type="component" value="Unassembled WGS sequence"/>
</dbReference>
<keyword evidence="2" id="KW-0560">Oxidoreductase</keyword>
<dbReference type="PRINTS" id="PR00080">
    <property type="entry name" value="SDRFAMILY"/>
</dbReference>
<sequence length="256" mass="27384">MSVTGKVAFVTGAALGLGKAFCKILLENGAKVFMTDVNEAAAQVTLKEFQAQFGVNVVTFMKCDVSSKQQLEDAFKATKEKFGGVDIVCNNAGIGGETDPLWEKAVDINLKGCIRGTHLALQYMRQDQGGRGGVIVNMSSMAGLNPNPFGPVYCATKHAVVGFSRSLAMFPETAQNGVRINILCPAFVDTNLVSSLTDENCLDVNKAKIFAHKDGLMTPDYVAEGFLELVTDNSKNGAILKMGKTFGKVYHEAARA</sequence>
<dbReference type="AlphaFoldDB" id="A0AAN8JAV1"/>
<dbReference type="InterPro" id="IPR002347">
    <property type="entry name" value="SDR_fam"/>
</dbReference>
<dbReference type="InterPro" id="IPR020904">
    <property type="entry name" value="Sc_DH/Rdtase_CS"/>
</dbReference>
<reference evidence="4 5" key="1">
    <citation type="submission" date="2024-01" db="EMBL/GenBank/DDBJ databases">
        <title>The genome of the rayed Mediterranean limpet Patella caerulea (Linnaeus, 1758).</title>
        <authorList>
            <person name="Anh-Thu Weber A."/>
            <person name="Halstead-Nussloch G."/>
        </authorList>
    </citation>
    <scope>NUCLEOTIDE SEQUENCE [LARGE SCALE GENOMIC DNA]</scope>
    <source>
        <strain evidence="4">AATW-2023a</strain>
        <tissue evidence="4">Whole specimen</tissue>
    </source>
</reference>
<comment type="caution">
    <text evidence="4">The sequence shown here is derived from an EMBL/GenBank/DDBJ whole genome shotgun (WGS) entry which is preliminary data.</text>
</comment>
<dbReference type="PRINTS" id="PR00081">
    <property type="entry name" value="GDHRDH"/>
</dbReference>
<dbReference type="GO" id="GO:0016616">
    <property type="term" value="F:oxidoreductase activity, acting on the CH-OH group of donors, NAD or NADP as acceptor"/>
    <property type="evidence" value="ECO:0007669"/>
    <property type="project" value="TreeGrafter"/>
</dbReference>
<organism evidence="4 5">
    <name type="scientific">Patella caerulea</name>
    <name type="common">Rayed Mediterranean limpet</name>
    <dbReference type="NCBI Taxonomy" id="87958"/>
    <lineage>
        <taxon>Eukaryota</taxon>
        <taxon>Metazoa</taxon>
        <taxon>Spiralia</taxon>
        <taxon>Lophotrochozoa</taxon>
        <taxon>Mollusca</taxon>
        <taxon>Gastropoda</taxon>
        <taxon>Patellogastropoda</taxon>
        <taxon>Patelloidea</taxon>
        <taxon>Patellidae</taxon>
        <taxon>Patella</taxon>
    </lineage>
</organism>
<evidence type="ECO:0000313" key="5">
    <source>
        <dbReference type="Proteomes" id="UP001347796"/>
    </source>
</evidence>
<comment type="similarity">
    <text evidence="1 3">Belongs to the short-chain dehydrogenases/reductases (SDR) family.</text>
</comment>
<dbReference type="PANTHER" id="PTHR44229">
    <property type="entry name" value="15-HYDROXYPROSTAGLANDIN DEHYDROGENASE [NAD(+)]"/>
    <property type="match status" value="1"/>
</dbReference>
<evidence type="ECO:0000256" key="1">
    <source>
        <dbReference type="ARBA" id="ARBA00006484"/>
    </source>
</evidence>
<dbReference type="FunFam" id="3.40.50.720:FF:000149">
    <property type="entry name" value="15-hydroxyprostaglandin dehydrogenase [NAD(+)]"/>
    <property type="match status" value="1"/>
</dbReference>
<protein>
    <submittedName>
        <fullName evidence="4">Uncharacterized protein</fullName>
    </submittedName>
</protein>
<dbReference type="EMBL" id="JAZGQO010000011">
    <property type="protein sequence ID" value="KAK6174391.1"/>
    <property type="molecule type" value="Genomic_DNA"/>
</dbReference>
<proteinExistence type="inferred from homology"/>
<evidence type="ECO:0000313" key="4">
    <source>
        <dbReference type="EMBL" id="KAK6174391.1"/>
    </source>
</evidence>